<dbReference type="Proteomes" id="UP000277300">
    <property type="component" value="Unassembled WGS sequence"/>
</dbReference>
<dbReference type="InterPro" id="IPR008676">
    <property type="entry name" value="MRG"/>
</dbReference>
<evidence type="ECO:0000313" key="5">
    <source>
        <dbReference type="Proteomes" id="UP000277300"/>
    </source>
</evidence>
<dbReference type="GO" id="GO:0005634">
    <property type="term" value="C:nucleus"/>
    <property type="evidence" value="ECO:0007669"/>
    <property type="project" value="InterPro"/>
</dbReference>
<comment type="caution">
    <text evidence="4">The sequence shown here is derived from an EMBL/GenBank/DDBJ whole genome shotgun (WGS) entry which is preliminary data.</text>
</comment>
<evidence type="ECO:0000313" key="6">
    <source>
        <dbReference type="Proteomes" id="UP000284657"/>
    </source>
</evidence>
<dbReference type="Gene3D" id="2.30.30.140">
    <property type="match status" value="2"/>
</dbReference>
<dbReference type="GO" id="GO:0000123">
    <property type="term" value="C:histone acetyltransferase complex"/>
    <property type="evidence" value="ECO:0007669"/>
    <property type="project" value="TreeGrafter"/>
</dbReference>
<keyword evidence="1" id="KW-0175">Coiled coil</keyword>
<dbReference type="InterPro" id="IPR053820">
    <property type="entry name" value="MSL3_chromo-like"/>
</dbReference>
<dbReference type="InterPro" id="IPR016197">
    <property type="entry name" value="Chromo-like_dom_sf"/>
</dbReference>
<dbReference type="GO" id="GO:0006355">
    <property type="term" value="P:regulation of DNA-templated transcription"/>
    <property type="evidence" value="ECO:0007669"/>
    <property type="project" value="InterPro"/>
</dbReference>
<feature type="coiled-coil region" evidence="1">
    <location>
        <begin position="291"/>
        <end position="332"/>
    </location>
</feature>
<accession>A0A3F2RLL0</accession>
<dbReference type="Pfam" id="PF22732">
    <property type="entry name" value="MSL3_chromo-like"/>
    <property type="match status" value="1"/>
</dbReference>
<reference evidence="5 6" key="1">
    <citation type="submission" date="2018-07" db="EMBL/GenBank/DDBJ databases">
        <title>Genome sequencing of oomycete isolates from Chile give support for New Zealand origin for Phytophthora kernoviae and make available the first Nothophytophthora sp. genome.</title>
        <authorList>
            <person name="Studholme D.J."/>
            <person name="Sanfuentes E."/>
            <person name="Panda P."/>
            <person name="Hill R."/>
            <person name="Sambles C."/>
            <person name="Grant M."/>
            <person name="Williams N.M."/>
            <person name="Mcdougal R.L."/>
        </authorList>
    </citation>
    <scope>NUCLEOTIDE SEQUENCE [LARGE SCALE GENOMIC DNA]</scope>
    <source>
        <strain evidence="4">Chile6</strain>
        <strain evidence="3">Chile7</strain>
    </source>
</reference>
<dbReference type="SUPFAM" id="SSF54160">
    <property type="entry name" value="Chromo domain-like"/>
    <property type="match status" value="2"/>
</dbReference>
<proteinExistence type="predicted"/>
<evidence type="ECO:0000256" key="1">
    <source>
        <dbReference type="SAM" id="Coils"/>
    </source>
</evidence>
<dbReference type="GO" id="GO:0006325">
    <property type="term" value="P:chromatin organization"/>
    <property type="evidence" value="ECO:0007669"/>
    <property type="project" value="InterPro"/>
</dbReference>
<dbReference type="AlphaFoldDB" id="A0A3F2RLL0"/>
<feature type="domain" description="MSL3 chromodomain-like" evidence="2">
    <location>
        <begin position="4"/>
        <end position="74"/>
    </location>
</feature>
<dbReference type="EMBL" id="MBDO02000259">
    <property type="protein sequence ID" value="RLN58490.1"/>
    <property type="molecule type" value="Genomic_DNA"/>
</dbReference>
<organism evidence="4 5">
    <name type="scientific">Phytophthora kernoviae</name>
    <dbReference type="NCBI Taxonomy" id="325452"/>
    <lineage>
        <taxon>Eukaryota</taxon>
        <taxon>Sar</taxon>
        <taxon>Stramenopiles</taxon>
        <taxon>Oomycota</taxon>
        <taxon>Peronosporomycetes</taxon>
        <taxon>Peronosporales</taxon>
        <taxon>Peronosporaceae</taxon>
        <taxon>Phytophthora</taxon>
    </lineage>
</organism>
<name>A0A3F2RLL0_9STRA</name>
<dbReference type="EMBL" id="MBAD02001642">
    <property type="protein sequence ID" value="RLN52831.1"/>
    <property type="molecule type" value="Genomic_DNA"/>
</dbReference>
<dbReference type="PANTHER" id="PTHR10880">
    <property type="entry name" value="MORTALITY FACTOR 4-LIKE PROTEIN"/>
    <property type="match status" value="1"/>
</dbReference>
<sequence>MVIKVGDTVLVYYDLLLFDAVVLKIDDSCSSSDGAVRYFVHFSEWTDNWDEWIAQENVLEDTPSNRERQKKVKEELVIPSDRMLQQNQEPQPKVSNTMPTTVPGSERLSALICWMKTLDDAMTRLDKQVKDLVREQINQEAGTVQLKKRKAEAEVQRAELEDVTFDMVVKSGDTVLVLHDSVLLDAAVQKINNPTNTEDKSTEEHLSGPKFLVHYVNSDRPDEWMSVDRVLQDTPKNRDLQLKANAIQEERSKISKSSDILENVCGPGRLDAIVAWMNTVDDTLVRLDKDVNELLRTQANQRAQLNELERRKTEAEKKKTELEAEVLQDLKRVKVAEETALARKRLQTAGVSQEEIDAILPIKPHLS</sequence>
<feature type="coiled-coil region" evidence="1">
    <location>
        <begin position="115"/>
        <end position="163"/>
    </location>
</feature>
<dbReference type="OrthoDB" id="109166at2759"/>
<evidence type="ECO:0000259" key="2">
    <source>
        <dbReference type="Pfam" id="PF22732"/>
    </source>
</evidence>
<dbReference type="PANTHER" id="PTHR10880:SF15">
    <property type="entry name" value="MSL COMPLEX SUBUNIT 3"/>
    <property type="match status" value="1"/>
</dbReference>
<gene>
    <name evidence="3" type="ORF">BBJ29_009197</name>
    <name evidence="4" type="ORF">BBP00_00006962</name>
</gene>
<dbReference type="Proteomes" id="UP000284657">
    <property type="component" value="Unassembled WGS sequence"/>
</dbReference>
<evidence type="ECO:0000313" key="3">
    <source>
        <dbReference type="EMBL" id="RLN52831.1"/>
    </source>
</evidence>
<protein>
    <recommendedName>
        <fullName evidence="2">MSL3 chromodomain-like domain-containing protein</fullName>
    </recommendedName>
</protein>
<evidence type="ECO:0000313" key="4">
    <source>
        <dbReference type="EMBL" id="RLN58490.1"/>
    </source>
</evidence>